<evidence type="ECO:0000256" key="1">
    <source>
        <dbReference type="ARBA" id="ARBA00022801"/>
    </source>
</evidence>
<dbReference type="OrthoDB" id="5135119at2759"/>
<reference evidence="3 4" key="1">
    <citation type="journal article" date="2017" name="Mycologia">
        <title>Bifiguratus adelaidae, gen. et sp. nov., a new member of Mucoromycotina in endophytic and soil-dwelling habitats.</title>
        <authorList>
            <person name="Torres-Cruz T.J."/>
            <person name="Billingsley Tobias T.L."/>
            <person name="Almatruk M."/>
            <person name="Hesse C."/>
            <person name="Kuske C.R."/>
            <person name="Desiro A."/>
            <person name="Benucci G.M."/>
            <person name="Bonito G."/>
            <person name="Stajich J.E."/>
            <person name="Dunlap C."/>
            <person name="Arnold A.E."/>
            <person name="Porras-Alfaro A."/>
        </authorList>
    </citation>
    <scope>NUCLEOTIDE SEQUENCE [LARGE SCALE GENOMIC DNA]</scope>
    <source>
        <strain evidence="3 4">AZ0501</strain>
    </source>
</reference>
<dbReference type="InterPro" id="IPR007312">
    <property type="entry name" value="Phosphoesterase"/>
</dbReference>
<name>A0A261XZ86_9FUNG</name>
<protein>
    <recommendedName>
        <fullName evidence="5">Acid phosphatase</fullName>
    </recommendedName>
</protein>
<organism evidence="3 4">
    <name type="scientific">Bifiguratus adelaidae</name>
    <dbReference type="NCBI Taxonomy" id="1938954"/>
    <lineage>
        <taxon>Eukaryota</taxon>
        <taxon>Fungi</taxon>
        <taxon>Fungi incertae sedis</taxon>
        <taxon>Mucoromycota</taxon>
        <taxon>Mucoromycotina</taxon>
        <taxon>Endogonomycetes</taxon>
        <taxon>Endogonales</taxon>
        <taxon>Endogonales incertae sedis</taxon>
        <taxon>Bifiguratus</taxon>
    </lineage>
</organism>
<keyword evidence="2" id="KW-0732">Signal</keyword>
<evidence type="ECO:0000313" key="4">
    <source>
        <dbReference type="Proteomes" id="UP000242875"/>
    </source>
</evidence>
<dbReference type="AlphaFoldDB" id="A0A261XZ86"/>
<sequence length="349" mass="37117">MRGLSFVALSAFLALSSVNAQTPSADFVSGSPLIVSAYPSATAAAYDNTAVPGAPTGKVFQYFMQVWLENENYDTCVGLPQYQAMAEQGILLSNYNAITHPSEPNYVAATAGSNLGIDEDDYYNIPANQTSIFDLVENKAGTLEIDIAANNMPAYSFYTPNITNDGHNTDAPFAGNWLNGFWNSTLKNATFLENALVLVVFDETETYTIRNQVWGVLLGGVIPENLKNTTDDTYYTHYSALRTVELNWGLGSLGLGDADPSSSNVFAFAATALNYTNVNVTDIPMNNDTIVGYLTNKSYNETSSPTTSTAMPTNSSSSTSGAAGAVHMSATAAIGAFSAVVAAAIPYFL</sequence>
<dbReference type="PANTHER" id="PTHR31956">
    <property type="entry name" value="NON-SPECIFIC PHOSPHOLIPASE C4-RELATED"/>
    <property type="match status" value="1"/>
</dbReference>
<dbReference type="Proteomes" id="UP000242875">
    <property type="component" value="Unassembled WGS sequence"/>
</dbReference>
<evidence type="ECO:0000256" key="2">
    <source>
        <dbReference type="SAM" id="SignalP"/>
    </source>
</evidence>
<dbReference type="GO" id="GO:0009395">
    <property type="term" value="P:phospholipid catabolic process"/>
    <property type="evidence" value="ECO:0007669"/>
    <property type="project" value="TreeGrafter"/>
</dbReference>
<feature type="chain" id="PRO_5013215432" description="Acid phosphatase" evidence="2">
    <location>
        <begin position="21"/>
        <end position="349"/>
    </location>
</feature>
<gene>
    <name evidence="3" type="ORF">BZG36_03530</name>
</gene>
<accession>A0A261XZ86</accession>
<evidence type="ECO:0008006" key="5">
    <source>
        <dbReference type="Google" id="ProtNLM"/>
    </source>
</evidence>
<dbReference type="GO" id="GO:0016788">
    <property type="term" value="F:hydrolase activity, acting on ester bonds"/>
    <property type="evidence" value="ECO:0007669"/>
    <property type="project" value="InterPro"/>
</dbReference>
<evidence type="ECO:0000313" key="3">
    <source>
        <dbReference type="EMBL" id="OZJ03679.1"/>
    </source>
</evidence>
<dbReference type="Gene3D" id="3.40.720.10">
    <property type="entry name" value="Alkaline Phosphatase, subunit A"/>
    <property type="match status" value="1"/>
</dbReference>
<comment type="caution">
    <text evidence="3">The sequence shown here is derived from an EMBL/GenBank/DDBJ whole genome shotgun (WGS) entry which is preliminary data.</text>
</comment>
<dbReference type="Pfam" id="PF04185">
    <property type="entry name" value="Phosphoesterase"/>
    <property type="match status" value="1"/>
</dbReference>
<proteinExistence type="predicted"/>
<keyword evidence="4" id="KW-1185">Reference proteome</keyword>
<dbReference type="PANTHER" id="PTHR31956:SF8">
    <property type="entry name" value="ACID PHOSPHATASE PHOA (AFU_ORTHOLOGUE AFUA_1G03570)"/>
    <property type="match status" value="1"/>
</dbReference>
<dbReference type="EMBL" id="MVBO01000074">
    <property type="protein sequence ID" value="OZJ03679.1"/>
    <property type="molecule type" value="Genomic_DNA"/>
</dbReference>
<keyword evidence="1" id="KW-0378">Hydrolase</keyword>
<dbReference type="InterPro" id="IPR017850">
    <property type="entry name" value="Alkaline_phosphatase_core_sf"/>
</dbReference>
<feature type="signal peptide" evidence="2">
    <location>
        <begin position="1"/>
        <end position="20"/>
    </location>
</feature>